<dbReference type="Proteomes" id="UP001172102">
    <property type="component" value="Unassembled WGS sequence"/>
</dbReference>
<protein>
    <submittedName>
        <fullName evidence="2">Uncharacterized protein</fullName>
    </submittedName>
</protein>
<gene>
    <name evidence="2" type="ORF">B0H67DRAFT_572033</name>
</gene>
<evidence type="ECO:0000256" key="1">
    <source>
        <dbReference type="SAM" id="MobiDB-lite"/>
    </source>
</evidence>
<feature type="compositionally biased region" description="Basic residues" evidence="1">
    <location>
        <begin position="210"/>
        <end position="222"/>
    </location>
</feature>
<keyword evidence="3" id="KW-1185">Reference proteome</keyword>
<organism evidence="2 3">
    <name type="scientific">Lasiosphaeris hirsuta</name>
    <dbReference type="NCBI Taxonomy" id="260670"/>
    <lineage>
        <taxon>Eukaryota</taxon>
        <taxon>Fungi</taxon>
        <taxon>Dikarya</taxon>
        <taxon>Ascomycota</taxon>
        <taxon>Pezizomycotina</taxon>
        <taxon>Sordariomycetes</taxon>
        <taxon>Sordariomycetidae</taxon>
        <taxon>Sordariales</taxon>
        <taxon>Lasiosphaeriaceae</taxon>
        <taxon>Lasiosphaeris</taxon>
    </lineage>
</organism>
<evidence type="ECO:0000313" key="3">
    <source>
        <dbReference type="Proteomes" id="UP001172102"/>
    </source>
</evidence>
<proteinExistence type="predicted"/>
<sequence length="222" mass="24427">MTIGTSLADGVPKVAERAVWNLYEVKKARRGIYGAVEPLEGITAEADHLISALTMLKSVPPLQTAGVGQQTFAIMNMTSLLQASMLVMGADNCGRYNEPHELHSDDYEYAHLENMYGQLSNARALLTDQVLVARVGLQGNARDGWAVSRGVLVDVNSEVRRVLGIDLALYQHLEQHMSIQTGALIYLDESDLQRLGLPRVSGPMVEKRRASVKSKTRSPRRT</sequence>
<accession>A0AA40E2V5</accession>
<name>A0AA40E2V5_9PEZI</name>
<evidence type="ECO:0000313" key="2">
    <source>
        <dbReference type="EMBL" id="KAK0725974.1"/>
    </source>
</evidence>
<comment type="caution">
    <text evidence="2">The sequence shown here is derived from an EMBL/GenBank/DDBJ whole genome shotgun (WGS) entry which is preliminary data.</text>
</comment>
<dbReference type="AlphaFoldDB" id="A0AA40E2V5"/>
<reference evidence="2" key="1">
    <citation type="submission" date="2023-06" db="EMBL/GenBank/DDBJ databases">
        <title>Genome-scale phylogeny and comparative genomics of the fungal order Sordariales.</title>
        <authorList>
            <consortium name="Lawrence Berkeley National Laboratory"/>
            <person name="Hensen N."/>
            <person name="Bonometti L."/>
            <person name="Westerberg I."/>
            <person name="Brannstrom I.O."/>
            <person name="Guillou S."/>
            <person name="Cros-Aarteil S."/>
            <person name="Calhoun S."/>
            <person name="Haridas S."/>
            <person name="Kuo A."/>
            <person name="Mondo S."/>
            <person name="Pangilinan J."/>
            <person name="Riley R."/>
            <person name="Labutti K."/>
            <person name="Andreopoulos B."/>
            <person name="Lipzen A."/>
            <person name="Chen C."/>
            <person name="Yanf M."/>
            <person name="Daum C."/>
            <person name="Ng V."/>
            <person name="Clum A."/>
            <person name="Steindorff A."/>
            <person name="Ohm R."/>
            <person name="Martin F."/>
            <person name="Silar P."/>
            <person name="Natvig D."/>
            <person name="Lalanne C."/>
            <person name="Gautier V."/>
            <person name="Ament-Velasquez S.L."/>
            <person name="Kruys A."/>
            <person name="Hutchinson M.I."/>
            <person name="Powell A.J."/>
            <person name="Barry K."/>
            <person name="Miller A.N."/>
            <person name="Grigoriev I.V."/>
            <person name="Debuchy R."/>
            <person name="Gladieux P."/>
            <person name="Thoren M.H."/>
            <person name="Johannesson H."/>
        </authorList>
    </citation>
    <scope>NUCLEOTIDE SEQUENCE</scope>
    <source>
        <strain evidence="2">SMH4607-1</strain>
    </source>
</reference>
<feature type="region of interest" description="Disordered" evidence="1">
    <location>
        <begin position="203"/>
        <end position="222"/>
    </location>
</feature>
<dbReference type="EMBL" id="JAUKUA010000002">
    <property type="protein sequence ID" value="KAK0725974.1"/>
    <property type="molecule type" value="Genomic_DNA"/>
</dbReference>